<gene>
    <name evidence="1" type="ORF">GX950_00485</name>
</gene>
<accession>A0A7K4BYI3</accession>
<dbReference type="EMBL" id="JAAZKV010000003">
    <property type="protein sequence ID" value="NMA44278.1"/>
    <property type="molecule type" value="Genomic_DNA"/>
</dbReference>
<dbReference type="Proteomes" id="UP000526302">
    <property type="component" value="Unassembled WGS sequence"/>
</dbReference>
<name>A0A7K4BYI3_9ARCH</name>
<protein>
    <submittedName>
        <fullName evidence="1">Uncharacterized protein</fullName>
    </submittedName>
</protein>
<dbReference type="AlphaFoldDB" id="A0A7K4BYI3"/>
<organism evidence="1 2">
    <name type="scientific">Candidatus Iainarchaeum sp</name>
    <dbReference type="NCBI Taxonomy" id="3101447"/>
    <lineage>
        <taxon>Archaea</taxon>
        <taxon>Candidatus Iainarchaeota</taxon>
        <taxon>Candidatus Iainarchaeia</taxon>
        <taxon>Candidatus Iainarchaeales</taxon>
        <taxon>Candidatus Iainarchaeaceae</taxon>
        <taxon>Candidatus Iainarchaeum</taxon>
    </lineage>
</organism>
<reference evidence="1 2" key="1">
    <citation type="journal article" date="2020" name="Biotechnol. Biofuels">
        <title>New insights from the biogas microbiome by comprehensive genome-resolved metagenomics of nearly 1600 species originating from multiple anaerobic digesters.</title>
        <authorList>
            <person name="Campanaro S."/>
            <person name="Treu L."/>
            <person name="Rodriguez-R L.M."/>
            <person name="Kovalovszki A."/>
            <person name="Ziels R.M."/>
            <person name="Maus I."/>
            <person name="Zhu X."/>
            <person name="Kougias P.G."/>
            <person name="Basile A."/>
            <person name="Luo G."/>
            <person name="Schluter A."/>
            <person name="Konstantinidis K.T."/>
            <person name="Angelidaki I."/>
        </authorList>
    </citation>
    <scope>NUCLEOTIDE SEQUENCE [LARGE SCALE GENOMIC DNA]</scope>
    <source>
        <strain evidence="1">AS22ysBPME_79</strain>
    </source>
</reference>
<proteinExistence type="predicted"/>
<evidence type="ECO:0000313" key="2">
    <source>
        <dbReference type="Proteomes" id="UP000526302"/>
    </source>
</evidence>
<sequence>MVEKVLSEKGFVKSIAELKQNLPRQVNHDTLKIILEYLEDSNKIVFSIKGIIWIFNNNPKLSKAINEGFVV</sequence>
<comment type="caution">
    <text evidence="1">The sequence shown here is derived from an EMBL/GenBank/DDBJ whole genome shotgun (WGS) entry which is preliminary data.</text>
</comment>
<evidence type="ECO:0000313" key="1">
    <source>
        <dbReference type="EMBL" id="NMA44278.1"/>
    </source>
</evidence>